<protein>
    <submittedName>
        <fullName evidence="4">Zinc-type alcohol dehydrogenase</fullName>
    </submittedName>
</protein>
<accession>A0AAN0VJ03</accession>
<evidence type="ECO:0000313" key="5">
    <source>
        <dbReference type="Proteomes" id="UP000028680"/>
    </source>
</evidence>
<dbReference type="EMBL" id="CP003984">
    <property type="protein sequence ID" value="AII87715.1"/>
    <property type="molecule type" value="Genomic_DNA"/>
</dbReference>
<feature type="domain" description="Alcohol dehydrogenase-like C-terminal" evidence="2">
    <location>
        <begin position="167"/>
        <end position="285"/>
    </location>
</feature>
<evidence type="ECO:0000259" key="3">
    <source>
        <dbReference type="Pfam" id="PF08240"/>
    </source>
</evidence>
<feature type="domain" description="Alcohol dehydrogenase-like N-terminal" evidence="3">
    <location>
        <begin position="20"/>
        <end position="123"/>
    </location>
</feature>
<dbReference type="GO" id="GO:0016491">
    <property type="term" value="F:oxidoreductase activity"/>
    <property type="evidence" value="ECO:0007669"/>
    <property type="project" value="UniProtKB-KW"/>
</dbReference>
<dbReference type="Proteomes" id="UP000028680">
    <property type="component" value="Chromosome"/>
</dbReference>
<keyword evidence="5" id="KW-1185">Reference proteome</keyword>
<dbReference type="SUPFAM" id="SSF51735">
    <property type="entry name" value="NAD(P)-binding Rossmann-fold domains"/>
    <property type="match status" value="1"/>
</dbReference>
<dbReference type="AlphaFoldDB" id="A0AAN0VJ03"/>
<dbReference type="Pfam" id="PF08240">
    <property type="entry name" value="ADH_N"/>
    <property type="match status" value="1"/>
</dbReference>
<gene>
    <name evidence="4" type="ORF">RCA23_c21910</name>
</gene>
<evidence type="ECO:0000313" key="4">
    <source>
        <dbReference type="EMBL" id="AII87715.1"/>
    </source>
</evidence>
<dbReference type="InterPro" id="IPR011032">
    <property type="entry name" value="GroES-like_sf"/>
</dbReference>
<dbReference type="InterPro" id="IPR013154">
    <property type="entry name" value="ADH-like_N"/>
</dbReference>
<dbReference type="SUPFAM" id="SSF50129">
    <property type="entry name" value="GroES-like"/>
    <property type="match status" value="1"/>
</dbReference>
<dbReference type="Gene3D" id="3.90.180.10">
    <property type="entry name" value="Medium-chain alcohol dehydrogenases, catalytic domain"/>
    <property type="match status" value="1"/>
</dbReference>
<sequence>MNTGVETLTYMDQADPIAKAGEELVRIQYSGICGSDMHAFLGHDARRPTPIILGHEASGTIVGGPRDGTLVTINPLNGCGTCHACRSGKPNICLGRQIISMPPRPGAFAEMVAIPSENLLVVPRAELLQSAALTEPLACSWHAARLGLRLQDDPVETLSCVVLGGGAIGLGAALCLRAMGVQDITLIEVNPLRLATLKGMDGFKASDGKDADAPKDGSADLVIDGVGYAATRAAACELAKPGGVISHIGLGSGEGGVDVRRMTLHEITLIGCYTYTPKDFQETGEAIFAGKMGLLDWVETRHLSEGQGAFDDIRSGNTPAPKIILIP</sequence>
<dbReference type="Pfam" id="PF00107">
    <property type="entry name" value="ADH_zinc_N"/>
    <property type="match status" value="1"/>
</dbReference>
<keyword evidence="1" id="KW-0560">Oxidoreductase</keyword>
<proteinExistence type="predicted"/>
<dbReference type="InterPro" id="IPR036291">
    <property type="entry name" value="NAD(P)-bd_dom_sf"/>
</dbReference>
<evidence type="ECO:0000259" key="2">
    <source>
        <dbReference type="Pfam" id="PF00107"/>
    </source>
</evidence>
<dbReference type="InterPro" id="IPR050129">
    <property type="entry name" value="Zn_alcohol_dh"/>
</dbReference>
<evidence type="ECO:0000256" key="1">
    <source>
        <dbReference type="ARBA" id="ARBA00023002"/>
    </source>
</evidence>
<dbReference type="PANTHER" id="PTHR43401">
    <property type="entry name" value="L-THREONINE 3-DEHYDROGENASE"/>
    <property type="match status" value="1"/>
</dbReference>
<dbReference type="KEGG" id="ptp:RCA23_c21910"/>
<reference evidence="4 5" key="1">
    <citation type="journal article" date="2014" name="ISME J.">
        <title>Adaptation of an abundant Roseobacter RCA organism to pelagic systems revealed by genomic and transcriptomic analyses.</title>
        <authorList>
            <person name="Voget S."/>
            <person name="Wemheuer B."/>
            <person name="Brinkhoff T."/>
            <person name="Vollmers J."/>
            <person name="Dietrich S."/>
            <person name="Giebel H.A."/>
            <person name="Beardsley C."/>
            <person name="Sardemann C."/>
            <person name="Bakenhus I."/>
            <person name="Billerbeck S."/>
            <person name="Daniel R."/>
            <person name="Simon M."/>
        </authorList>
    </citation>
    <scope>NUCLEOTIDE SEQUENCE [LARGE SCALE GENOMIC DNA]</scope>
    <source>
        <strain evidence="4 5">RCA23</strain>
    </source>
</reference>
<organism evidence="4 5">
    <name type="scientific">Planktomarina temperata RCA23</name>
    <dbReference type="NCBI Taxonomy" id="666509"/>
    <lineage>
        <taxon>Bacteria</taxon>
        <taxon>Pseudomonadati</taxon>
        <taxon>Pseudomonadota</taxon>
        <taxon>Alphaproteobacteria</taxon>
        <taxon>Rhodobacterales</taxon>
        <taxon>Paracoccaceae</taxon>
        <taxon>Planktomarina</taxon>
    </lineage>
</organism>
<dbReference type="Gene3D" id="3.40.50.720">
    <property type="entry name" value="NAD(P)-binding Rossmann-like Domain"/>
    <property type="match status" value="1"/>
</dbReference>
<dbReference type="PANTHER" id="PTHR43401:SF2">
    <property type="entry name" value="L-THREONINE 3-DEHYDROGENASE"/>
    <property type="match status" value="1"/>
</dbReference>
<dbReference type="InterPro" id="IPR013149">
    <property type="entry name" value="ADH-like_C"/>
</dbReference>
<name>A0AAN0VJ03_9RHOB</name>